<dbReference type="Proteomes" id="UP000037274">
    <property type="component" value="Unassembled WGS sequence"/>
</dbReference>
<feature type="transmembrane region" description="Helical" evidence="2">
    <location>
        <begin position="36"/>
        <end position="56"/>
    </location>
</feature>
<comment type="caution">
    <text evidence="3">The sequence shown here is derived from an EMBL/GenBank/DDBJ whole genome shotgun (WGS) entry which is preliminary data.</text>
</comment>
<dbReference type="EMBL" id="LFEH01000006">
    <property type="protein sequence ID" value="KMS81510.1"/>
    <property type="molecule type" value="Genomic_DNA"/>
</dbReference>
<keyword evidence="2" id="KW-0812">Transmembrane</keyword>
<reference evidence="3 4" key="1">
    <citation type="submission" date="2015-06" db="EMBL/GenBank/DDBJ databases">
        <title>Draft genome sequence of Streptomyces leeuwenhoekii C58, which produces the novel lasso peptide, chaxapeptin.</title>
        <authorList>
            <person name="Yi Y."/>
            <person name="Hai D."/>
            <person name="Jaspars M."/>
            <person name="Sheng H."/>
            <person name="Rateb M.E."/>
            <person name="Bull A."/>
            <person name="Goodfellow M."/>
            <person name="Asenjo J.A."/>
            <person name="Ebel R."/>
        </authorList>
    </citation>
    <scope>NUCLEOTIDE SEQUENCE [LARGE SCALE GENOMIC DNA]</scope>
    <source>
        <strain evidence="3 4">C58</strain>
    </source>
</reference>
<protein>
    <recommendedName>
        <fullName evidence="5">Secreted Protein</fullName>
    </recommendedName>
</protein>
<proteinExistence type="predicted"/>
<organism evidence="3 4">
    <name type="scientific">Streptomyces leeuwenhoekii</name>
    <dbReference type="NCBI Taxonomy" id="1437453"/>
    <lineage>
        <taxon>Bacteria</taxon>
        <taxon>Bacillati</taxon>
        <taxon>Actinomycetota</taxon>
        <taxon>Actinomycetes</taxon>
        <taxon>Kitasatosporales</taxon>
        <taxon>Streptomycetaceae</taxon>
        <taxon>Streptomyces</taxon>
    </lineage>
</organism>
<name>A0ABR5I4S5_STRLW</name>
<evidence type="ECO:0000256" key="2">
    <source>
        <dbReference type="SAM" id="Phobius"/>
    </source>
</evidence>
<evidence type="ECO:0000313" key="3">
    <source>
        <dbReference type="EMBL" id="KMS81510.1"/>
    </source>
</evidence>
<keyword evidence="4" id="KW-1185">Reference proteome</keyword>
<gene>
    <name evidence="3" type="ORF">ACH49_03300</name>
</gene>
<evidence type="ECO:0008006" key="5">
    <source>
        <dbReference type="Google" id="ProtNLM"/>
    </source>
</evidence>
<sequence>MILPPGEAGVPVSDARSVTFEEPRLTTRRPRARRRVPRHVTAALPVALAGLIALLVTGNTLRPLEHITTIEARMASKSDYFRDPEVRRLLLRHGIRVDIHRLGSRGIATQSLDGMDVVFPSGQPAAKLILDRQNRSVRSARPFVTPLVIGTFRDYAETLVKAGVATRQRTADGGPTLYYDLDMRAFTGLLDGADDPRDPGDGTGREADTWNGIGFDDDGRRSNSGRVLVRTSSVCESNSAGTYLSILAFVAAGNRTPGTRHSDDPARADAEVRRLAARIKPLINLQGMWADEQADGYFSDLGESIAPLSTIYEHQYLAHQIAHHRRHGEQDTSRVLLYPSPYALTEPQLISLTDAGDRLVTLIEEDRELRERAIELGFRVRFSGEDGTSEQLNAYLEEHGVQVPTPNRDETKVYEPDLEVLQDIIEYVGSCPPPVRDEP</sequence>
<feature type="compositionally biased region" description="Basic and acidic residues" evidence="1">
    <location>
        <begin position="194"/>
        <end position="208"/>
    </location>
</feature>
<feature type="region of interest" description="Disordered" evidence="1">
    <location>
        <begin position="193"/>
        <end position="217"/>
    </location>
</feature>
<accession>A0ABR5I4S5</accession>
<keyword evidence="2" id="KW-0472">Membrane</keyword>
<keyword evidence="2" id="KW-1133">Transmembrane helix</keyword>
<evidence type="ECO:0000256" key="1">
    <source>
        <dbReference type="SAM" id="MobiDB-lite"/>
    </source>
</evidence>
<evidence type="ECO:0000313" key="4">
    <source>
        <dbReference type="Proteomes" id="UP000037274"/>
    </source>
</evidence>